<feature type="transmembrane region" description="Helical" evidence="7">
    <location>
        <begin position="270"/>
        <end position="293"/>
    </location>
</feature>
<dbReference type="AlphaFoldDB" id="A0A7S4N5N1"/>
<dbReference type="Pfam" id="PF09335">
    <property type="entry name" value="VTT_dom"/>
    <property type="match status" value="1"/>
</dbReference>
<feature type="transmembrane region" description="Helical" evidence="7">
    <location>
        <begin position="181"/>
        <end position="207"/>
    </location>
</feature>
<feature type="domain" description="VTT" evidence="8">
    <location>
        <begin position="162"/>
        <end position="287"/>
    </location>
</feature>
<gene>
    <name evidence="9" type="ORF">OAUR00152_LOCUS29194</name>
</gene>
<dbReference type="EMBL" id="HBKQ01042352">
    <property type="protein sequence ID" value="CAE2266529.1"/>
    <property type="molecule type" value="Transcribed_RNA"/>
</dbReference>
<evidence type="ECO:0000313" key="9">
    <source>
        <dbReference type="EMBL" id="CAE2266529.1"/>
    </source>
</evidence>
<evidence type="ECO:0000256" key="1">
    <source>
        <dbReference type="ARBA" id="ARBA00004651"/>
    </source>
</evidence>
<name>A0A7S4N5N1_9STRA</name>
<evidence type="ECO:0000259" key="8">
    <source>
        <dbReference type="Pfam" id="PF09335"/>
    </source>
</evidence>
<feature type="compositionally biased region" description="Basic and acidic residues" evidence="6">
    <location>
        <begin position="379"/>
        <end position="389"/>
    </location>
</feature>
<feature type="compositionally biased region" description="Polar residues" evidence="6">
    <location>
        <begin position="393"/>
        <end position="407"/>
    </location>
</feature>
<evidence type="ECO:0000256" key="3">
    <source>
        <dbReference type="ARBA" id="ARBA00022692"/>
    </source>
</evidence>
<comment type="subcellular location">
    <subcellularLocation>
        <location evidence="1">Cell membrane</location>
        <topology evidence="1">Multi-pass membrane protein</topology>
    </subcellularLocation>
</comment>
<keyword evidence="4 7" id="KW-1133">Transmembrane helix</keyword>
<accession>A0A7S4N5N1</accession>
<feature type="compositionally biased region" description="Basic residues" evidence="6">
    <location>
        <begin position="368"/>
        <end position="377"/>
    </location>
</feature>
<evidence type="ECO:0000256" key="6">
    <source>
        <dbReference type="SAM" id="MobiDB-lite"/>
    </source>
</evidence>
<evidence type="ECO:0000256" key="7">
    <source>
        <dbReference type="SAM" id="Phobius"/>
    </source>
</evidence>
<dbReference type="PANTHER" id="PTHR12677">
    <property type="entry name" value="GOLGI APPARATUS MEMBRANE PROTEIN TVP38-RELATED"/>
    <property type="match status" value="1"/>
</dbReference>
<evidence type="ECO:0000256" key="4">
    <source>
        <dbReference type="ARBA" id="ARBA00022989"/>
    </source>
</evidence>
<organism evidence="9">
    <name type="scientific">Odontella aurita</name>
    <dbReference type="NCBI Taxonomy" id="265563"/>
    <lineage>
        <taxon>Eukaryota</taxon>
        <taxon>Sar</taxon>
        <taxon>Stramenopiles</taxon>
        <taxon>Ochrophyta</taxon>
        <taxon>Bacillariophyta</taxon>
        <taxon>Mediophyceae</taxon>
        <taxon>Biddulphiophycidae</taxon>
        <taxon>Eupodiscales</taxon>
        <taxon>Odontellaceae</taxon>
        <taxon>Odontella</taxon>
    </lineage>
</organism>
<sequence>MSSGNGGGRPSKRGGRLDVSESGANAPASDGAPRQRLASHAPLESGRFSDDAKSEKFTPAELGCEDEDKTGKKTRYSPQRLSSKAASSFFACLESKRVKKAVSFTMGLLVLLLVADEIFAPPDKRLVNPSTFSKFLAWVQTHPKKGLAAFVVVYAFTVVCLLPGTPLTIGSGYIYKAAYGWGVGITIGSVFSTLGSLLGSVSCFLLGRYLMRDRVQIWVRSYPMFDALNAAVAEKGFKIMALLYLTPVLPLGPVSYMIGTTSMSLSHFAAAKIACLPLMTFYVFLGASTGTIIHGKTKNTDAGSDTGSLPEGDLPEMVVEGESTSMIVFGVCLSVVSVALISHVVKKELMKILDKQKAEGEKSDKSFKKSSSHKVPVHHNTDDAIDMKDATNAMRQRNKPLSVSNADDSAAEEDLGKDGHLA</sequence>
<reference evidence="9" key="1">
    <citation type="submission" date="2021-01" db="EMBL/GenBank/DDBJ databases">
        <authorList>
            <person name="Corre E."/>
            <person name="Pelletier E."/>
            <person name="Niang G."/>
            <person name="Scheremetjew M."/>
            <person name="Finn R."/>
            <person name="Kale V."/>
            <person name="Holt S."/>
            <person name="Cochrane G."/>
            <person name="Meng A."/>
            <person name="Brown T."/>
            <person name="Cohen L."/>
        </authorList>
    </citation>
    <scope>NUCLEOTIDE SEQUENCE</scope>
    <source>
        <strain evidence="9">Isolate 1302-5</strain>
    </source>
</reference>
<evidence type="ECO:0000256" key="5">
    <source>
        <dbReference type="ARBA" id="ARBA00023136"/>
    </source>
</evidence>
<keyword evidence="2" id="KW-1003">Cell membrane</keyword>
<feature type="transmembrane region" description="Helical" evidence="7">
    <location>
        <begin position="326"/>
        <end position="345"/>
    </location>
</feature>
<feature type="compositionally biased region" description="Basic and acidic residues" evidence="6">
    <location>
        <begin position="47"/>
        <end position="58"/>
    </location>
</feature>
<evidence type="ECO:0000256" key="2">
    <source>
        <dbReference type="ARBA" id="ARBA00022475"/>
    </source>
</evidence>
<dbReference type="GO" id="GO:0005886">
    <property type="term" value="C:plasma membrane"/>
    <property type="evidence" value="ECO:0007669"/>
    <property type="project" value="UniProtKB-SubCell"/>
</dbReference>
<feature type="region of interest" description="Disordered" evidence="6">
    <location>
        <begin position="360"/>
        <end position="422"/>
    </location>
</feature>
<proteinExistence type="predicted"/>
<protein>
    <recommendedName>
        <fullName evidence="8">VTT domain-containing protein</fullName>
    </recommendedName>
</protein>
<dbReference type="PANTHER" id="PTHR12677:SF59">
    <property type="entry name" value="GOLGI APPARATUS MEMBRANE PROTEIN TVP38-RELATED"/>
    <property type="match status" value="1"/>
</dbReference>
<dbReference type="InterPro" id="IPR015414">
    <property type="entry name" value="TMEM64"/>
</dbReference>
<feature type="transmembrane region" description="Helical" evidence="7">
    <location>
        <begin position="147"/>
        <end position="169"/>
    </location>
</feature>
<feature type="region of interest" description="Disordered" evidence="6">
    <location>
        <begin position="1"/>
        <end position="77"/>
    </location>
</feature>
<keyword evidence="3 7" id="KW-0812">Transmembrane</keyword>
<keyword evidence="5 7" id="KW-0472">Membrane</keyword>
<dbReference type="InterPro" id="IPR032816">
    <property type="entry name" value="VTT_dom"/>
</dbReference>